<keyword evidence="1" id="KW-1133">Transmembrane helix</keyword>
<proteinExistence type="predicted"/>
<dbReference type="Proteomes" id="UP001244341">
    <property type="component" value="Chromosome 15b"/>
</dbReference>
<keyword evidence="1" id="KW-0812">Transmembrane</keyword>
<name>A0ABY8UTJ1_TETOB</name>
<keyword evidence="1" id="KW-0472">Membrane</keyword>
<organism evidence="2 3">
    <name type="scientific">Tetradesmus obliquus</name>
    <name type="common">Green alga</name>
    <name type="synonym">Acutodesmus obliquus</name>
    <dbReference type="NCBI Taxonomy" id="3088"/>
    <lineage>
        <taxon>Eukaryota</taxon>
        <taxon>Viridiplantae</taxon>
        <taxon>Chlorophyta</taxon>
        <taxon>core chlorophytes</taxon>
        <taxon>Chlorophyceae</taxon>
        <taxon>CS clade</taxon>
        <taxon>Sphaeropleales</taxon>
        <taxon>Scenedesmaceae</taxon>
        <taxon>Tetradesmus</taxon>
    </lineage>
</organism>
<dbReference type="EMBL" id="CP126222">
    <property type="protein sequence ID" value="WIA22863.1"/>
    <property type="molecule type" value="Genomic_DNA"/>
</dbReference>
<evidence type="ECO:0000256" key="1">
    <source>
        <dbReference type="SAM" id="Phobius"/>
    </source>
</evidence>
<evidence type="ECO:0000313" key="3">
    <source>
        <dbReference type="Proteomes" id="UP001244341"/>
    </source>
</evidence>
<protein>
    <submittedName>
        <fullName evidence="2">Uncharacterized protein</fullName>
    </submittedName>
</protein>
<evidence type="ECO:0000313" key="2">
    <source>
        <dbReference type="EMBL" id="WIA22863.1"/>
    </source>
</evidence>
<gene>
    <name evidence="2" type="ORF">OEZ85_001250</name>
</gene>
<feature type="transmembrane region" description="Helical" evidence="1">
    <location>
        <begin position="61"/>
        <end position="91"/>
    </location>
</feature>
<reference evidence="2 3" key="1">
    <citation type="submission" date="2023-05" db="EMBL/GenBank/DDBJ databases">
        <title>A 100% complete, gapless, phased diploid assembly of the Scenedesmus obliquus UTEX 3031 genome.</title>
        <authorList>
            <person name="Biondi T.C."/>
            <person name="Hanschen E.R."/>
            <person name="Kwon T."/>
            <person name="Eng W."/>
            <person name="Kruse C.P.S."/>
            <person name="Koehler S.I."/>
            <person name="Kunde Y."/>
            <person name="Gleasner C.D."/>
            <person name="You Mak K.T."/>
            <person name="Polle J."/>
            <person name="Hovde B.T."/>
            <person name="Starkenburg S.R."/>
        </authorList>
    </citation>
    <scope>NUCLEOTIDE SEQUENCE [LARGE SCALE GENOMIC DNA]</scope>
    <source>
        <strain evidence="2 3">DOE0152z</strain>
    </source>
</reference>
<accession>A0ABY8UTJ1</accession>
<keyword evidence="3" id="KW-1185">Reference proteome</keyword>
<sequence length="103" mass="11367">MSNISQLALGIFAPAFILYTLEQKLHMAFVMRERSHAANSHDSSSSSSDGSIHGQELPAFAFTLWCLPIGLLVLLGCMWVAVCCQISWLVLVDLHNLPLQQLL</sequence>